<dbReference type="Pfam" id="PF04542">
    <property type="entry name" value="Sigma70_r2"/>
    <property type="match status" value="1"/>
</dbReference>
<dbReference type="GO" id="GO:0003700">
    <property type="term" value="F:DNA-binding transcription factor activity"/>
    <property type="evidence" value="ECO:0007669"/>
    <property type="project" value="InterPro"/>
</dbReference>
<accession>K6DKF9</accession>
<dbReference type="AlphaFoldDB" id="K6DKF9"/>
<dbReference type="EMBL" id="AJLR01000038">
    <property type="protein sequence ID" value="EKN68623.1"/>
    <property type="molecule type" value="Genomic_DNA"/>
</dbReference>
<dbReference type="SUPFAM" id="SSF88946">
    <property type="entry name" value="Sigma2 domain of RNA polymerase sigma factors"/>
    <property type="match status" value="1"/>
</dbReference>
<dbReference type="InterPro" id="IPR013324">
    <property type="entry name" value="RNA_pol_sigma_r3/r4-like"/>
</dbReference>
<evidence type="ECO:0000313" key="3">
    <source>
        <dbReference type="Proteomes" id="UP000006315"/>
    </source>
</evidence>
<dbReference type="STRING" id="1131731.BAZO_03820"/>
<dbReference type="InterPro" id="IPR007627">
    <property type="entry name" value="RNA_pol_sigma70_r2"/>
</dbReference>
<evidence type="ECO:0000259" key="1">
    <source>
        <dbReference type="Pfam" id="PF04542"/>
    </source>
</evidence>
<keyword evidence="2" id="KW-0548">Nucleotidyltransferase</keyword>
<sequence length="190" mass="22282">MSDYSNGTAEYLEGAHFQKDNVLIYQNKSIEEVLLQFEPMVKKQILSLQVFKGQEEFYQIGLIGLWEAYQRFDPEKGPFPAFAQKTVRGRMLQHMKELARFKQRYTAVSDEVLEFIEDTGSGVPLEREIILSYCDGLSERQLAWVNHAIIENKKLREISKIEGVPANHIKSWRREALRKMLKNYQEIHRS</sequence>
<dbReference type="Gene3D" id="1.10.1740.10">
    <property type="match status" value="1"/>
</dbReference>
<dbReference type="InterPro" id="IPR014284">
    <property type="entry name" value="RNA_pol_sigma-70_dom"/>
</dbReference>
<dbReference type="Proteomes" id="UP000006315">
    <property type="component" value="Unassembled WGS sequence"/>
</dbReference>
<dbReference type="SUPFAM" id="SSF88659">
    <property type="entry name" value="Sigma3 and sigma4 domains of RNA polymerase sigma factors"/>
    <property type="match status" value="1"/>
</dbReference>
<dbReference type="GO" id="GO:0003899">
    <property type="term" value="F:DNA-directed RNA polymerase activity"/>
    <property type="evidence" value="ECO:0007669"/>
    <property type="project" value="UniProtKB-EC"/>
</dbReference>
<proteinExistence type="predicted"/>
<dbReference type="EC" id="2.7.7.6" evidence="2"/>
<keyword evidence="2" id="KW-0808">Transferase</keyword>
<name>K6DKF9_SCHAZ</name>
<feature type="domain" description="RNA polymerase sigma-70 region 2" evidence="1">
    <location>
        <begin position="55"/>
        <end position="100"/>
    </location>
</feature>
<organism evidence="2 3">
    <name type="scientific">Schinkia azotoformans LMG 9581</name>
    <dbReference type="NCBI Taxonomy" id="1131731"/>
    <lineage>
        <taxon>Bacteria</taxon>
        <taxon>Bacillati</taxon>
        <taxon>Bacillota</taxon>
        <taxon>Bacilli</taxon>
        <taxon>Bacillales</taxon>
        <taxon>Bacillaceae</taxon>
        <taxon>Calidifontibacillus/Schinkia group</taxon>
        <taxon>Schinkia</taxon>
    </lineage>
</organism>
<protein>
    <submittedName>
        <fullName evidence="2">RNA polymerase factor sigma-70</fullName>
        <ecNumber evidence="2">2.7.7.6</ecNumber>
    </submittedName>
</protein>
<dbReference type="GO" id="GO:0006352">
    <property type="term" value="P:DNA-templated transcription initiation"/>
    <property type="evidence" value="ECO:0007669"/>
    <property type="project" value="InterPro"/>
</dbReference>
<reference evidence="2 3" key="1">
    <citation type="journal article" date="2012" name="Front. Microbiol.">
        <title>Redundancy and modularity in membrane-associated dissimilatory nitrate reduction in Bacillus.</title>
        <authorList>
            <person name="Heylen K."/>
            <person name="Keltjens J."/>
        </authorList>
    </citation>
    <scope>NUCLEOTIDE SEQUENCE [LARGE SCALE GENOMIC DNA]</scope>
    <source>
        <strain evidence="2 3">LMG 9581</strain>
    </source>
</reference>
<dbReference type="PATRIC" id="fig|1131731.3.peg.796"/>
<dbReference type="NCBIfam" id="TIGR02937">
    <property type="entry name" value="sigma70-ECF"/>
    <property type="match status" value="1"/>
</dbReference>
<keyword evidence="3" id="KW-1185">Reference proteome</keyword>
<dbReference type="InterPro" id="IPR013325">
    <property type="entry name" value="RNA_pol_sigma_r2"/>
</dbReference>
<gene>
    <name evidence="2" type="ORF">BAZO_03820</name>
</gene>
<evidence type="ECO:0000313" key="2">
    <source>
        <dbReference type="EMBL" id="EKN68623.1"/>
    </source>
</evidence>
<comment type="caution">
    <text evidence="2">The sequence shown here is derived from an EMBL/GenBank/DDBJ whole genome shotgun (WGS) entry which is preliminary data.</text>
</comment>